<dbReference type="RefSeq" id="XP_014145787.1">
    <property type="nucleotide sequence ID" value="XM_014290312.1"/>
</dbReference>
<feature type="non-terminal residue" evidence="1">
    <location>
        <position position="63"/>
    </location>
</feature>
<keyword evidence="2" id="KW-1185">Reference proteome</keyword>
<gene>
    <name evidence="1" type="ORF">SARC_15569</name>
</gene>
<name>A0A0L0F592_9EUKA</name>
<dbReference type="GeneID" id="25916073"/>
<protein>
    <submittedName>
        <fullName evidence="1">Uncharacterized protein</fullName>
    </submittedName>
</protein>
<proteinExistence type="predicted"/>
<reference evidence="1 2" key="1">
    <citation type="submission" date="2011-02" db="EMBL/GenBank/DDBJ databases">
        <title>The Genome Sequence of Sphaeroforma arctica JP610.</title>
        <authorList>
            <consortium name="The Broad Institute Genome Sequencing Platform"/>
            <person name="Russ C."/>
            <person name="Cuomo C."/>
            <person name="Young S.K."/>
            <person name="Zeng Q."/>
            <person name="Gargeya S."/>
            <person name="Alvarado L."/>
            <person name="Berlin A."/>
            <person name="Chapman S.B."/>
            <person name="Chen Z."/>
            <person name="Freedman E."/>
            <person name="Gellesch M."/>
            <person name="Goldberg J."/>
            <person name="Griggs A."/>
            <person name="Gujja S."/>
            <person name="Heilman E."/>
            <person name="Heiman D."/>
            <person name="Howarth C."/>
            <person name="Mehta T."/>
            <person name="Neiman D."/>
            <person name="Pearson M."/>
            <person name="Roberts A."/>
            <person name="Saif S."/>
            <person name="Shea T."/>
            <person name="Shenoy N."/>
            <person name="Sisk P."/>
            <person name="Stolte C."/>
            <person name="Sykes S."/>
            <person name="White J."/>
            <person name="Yandava C."/>
            <person name="Burger G."/>
            <person name="Gray M.W."/>
            <person name="Holland P.W.H."/>
            <person name="King N."/>
            <person name="Lang F.B.F."/>
            <person name="Roger A.J."/>
            <person name="Ruiz-Trillo I."/>
            <person name="Haas B."/>
            <person name="Nusbaum C."/>
            <person name="Birren B."/>
        </authorList>
    </citation>
    <scope>NUCLEOTIDE SEQUENCE [LARGE SCALE GENOMIC DNA]</scope>
    <source>
        <strain evidence="1 2">JP610</strain>
    </source>
</reference>
<dbReference type="Proteomes" id="UP000054560">
    <property type="component" value="Unassembled WGS sequence"/>
</dbReference>
<evidence type="ECO:0000313" key="2">
    <source>
        <dbReference type="Proteomes" id="UP000054560"/>
    </source>
</evidence>
<accession>A0A0L0F592</accession>
<dbReference type="EMBL" id="KQ247943">
    <property type="protein sequence ID" value="KNC71885.1"/>
    <property type="molecule type" value="Genomic_DNA"/>
</dbReference>
<sequence length="63" mass="7042">MEPGKLTIEGIRVHCFGVRCIHALPASVEVIEVLPRYPQLVAKHGILDKIRVPMDLLEGELLK</sequence>
<organism evidence="1 2">
    <name type="scientific">Sphaeroforma arctica JP610</name>
    <dbReference type="NCBI Taxonomy" id="667725"/>
    <lineage>
        <taxon>Eukaryota</taxon>
        <taxon>Ichthyosporea</taxon>
        <taxon>Ichthyophonida</taxon>
        <taxon>Sphaeroforma</taxon>
    </lineage>
</organism>
<dbReference type="AlphaFoldDB" id="A0A0L0F592"/>
<evidence type="ECO:0000313" key="1">
    <source>
        <dbReference type="EMBL" id="KNC71885.1"/>
    </source>
</evidence>